<organism evidence="6 7">
    <name type="scientific">Pelusios castaneus</name>
    <name type="common">West African mud turtle</name>
    <dbReference type="NCBI Taxonomy" id="367368"/>
    <lineage>
        <taxon>Eukaryota</taxon>
        <taxon>Metazoa</taxon>
        <taxon>Chordata</taxon>
        <taxon>Craniata</taxon>
        <taxon>Vertebrata</taxon>
        <taxon>Euteleostomi</taxon>
        <taxon>Archelosauria</taxon>
        <taxon>Testudinata</taxon>
        <taxon>Testudines</taxon>
        <taxon>Pleurodira</taxon>
        <taxon>Pelomedusidae</taxon>
        <taxon>Pelusios</taxon>
    </lineage>
</organism>
<dbReference type="Proteomes" id="UP000694393">
    <property type="component" value="Unplaced"/>
</dbReference>
<evidence type="ECO:0000256" key="3">
    <source>
        <dbReference type="RuleBase" id="RU361155"/>
    </source>
</evidence>
<feature type="region of interest" description="Disordered" evidence="4">
    <location>
        <begin position="267"/>
        <end position="295"/>
    </location>
</feature>
<dbReference type="PANTHER" id="PTHR11783">
    <property type="entry name" value="SULFOTRANSFERASE SULT"/>
    <property type="match status" value="1"/>
</dbReference>
<dbReference type="AlphaFoldDB" id="A0A8C8RZ75"/>
<reference evidence="6" key="1">
    <citation type="submission" date="2025-08" db="UniProtKB">
        <authorList>
            <consortium name="Ensembl"/>
        </authorList>
    </citation>
    <scope>IDENTIFICATION</scope>
</reference>
<evidence type="ECO:0000259" key="5">
    <source>
        <dbReference type="Pfam" id="PF00685"/>
    </source>
</evidence>
<keyword evidence="7" id="KW-1185">Reference proteome</keyword>
<feature type="compositionally biased region" description="Polar residues" evidence="4">
    <location>
        <begin position="64"/>
        <end position="73"/>
    </location>
</feature>
<accession>A0A8C8RZ75</accession>
<dbReference type="Pfam" id="PF00685">
    <property type="entry name" value="Sulfotransfer_1"/>
    <property type="match status" value="1"/>
</dbReference>
<keyword evidence="2 3" id="KW-0808">Transferase</keyword>
<dbReference type="SUPFAM" id="SSF52540">
    <property type="entry name" value="P-loop containing nucleoside triphosphate hydrolases"/>
    <property type="match status" value="1"/>
</dbReference>
<evidence type="ECO:0000256" key="2">
    <source>
        <dbReference type="ARBA" id="ARBA00022679"/>
    </source>
</evidence>
<protein>
    <recommendedName>
        <fullName evidence="3">Sulfotransferase</fullName>
        <ecNumber evidence="3">2.8.2.-</ecNumber>
    </recommendedName>
</protein>
<dbReference type="GO" id="GO:0008146">
    <property type="term" value="F:sulfotransferase activity"/>
    <property type="evidence" value="ECO:0007669"/>
    <property type="project" value="InterPro"/>
</dbReference>
<comment type="similarity">
    <text evidence="1 3">Belongs to the sulfotransferase 1 family.</text>
</comment>
<feature type="domain" description="Sulfotransferase" evidence="5">
    <location>
        <begin position="111"/>
        <end position="238"/>
    </location>
</feature>
<reference evidence="6" key="2">
    <citation type="submission" date="2025-09" db="UniProtKB">
        <authorList>
            <consortium name="Ensembl"/>
        </authorList>
    </citation>
    <scope>IDENTIFICATION</scope>
</reference>
<evidence type="ECO:0000313" key="7">
    <source>
        <dbReference type="Proteomes" id="UP000694393"/>
    </source>
</evidence>
<dbReference type="Gene3D" id="3.40.50.300">
    <property type="entry name" value="P-loop containing nucleotide triphosphate hydrolases"/>
    <property type="match status" value="1"/>
</dbReference>
<dbReference type="EC" id="2.8.2.-" evidence="3"/>
<dbReference type="InterPro" id="IPR027417">
    <property type="entry name" value="P-loop_NTPase"/>
</dbReference>
<proteinExistence type="inferred from homology"/>
<dbReference type="InterPro" id="IPR000863">
    <property type="entry name" value="Sulfotransferase_dom"/>
</dbReference>
<evidence type="ECO:0000313" key="6">
    <source>
        <dbReference type="Ensembl" id="ENSPCEP00000012604.1"/>
    </source>
</evidence>
<evidence type="ECO:0000256" key="4">
    <source>
        <dbReference type="SAM" id="MobiDB-lite"/>
    </source>
</evidence>
<dbReference type="Ensembl" id="ENSPCET00000013053.1">
    <property type="protein sequence ID" value="ENSPCEP00000012604.1"/>
    <property type="gene ID" value="ENSPCEG00000010004.1"/>
</dbReference>
<evidence type="ECO:0000256" key="1">
    <source>
        <dbReference type="ARBA" id="ARBA00005771"/>
    </source>
</evidence>
<name>A0A8C8RZ75_9SAUR</name>
<feature type="compositionally biased region" description="Low complexity" evidence="4">
    <location>
        <begin position="267"/>
        <end position="279"/>
    </location>
</feature>
<feature type="region of interest" description="Disordered" evidence="4">
    <location>
        <begin position="1"/>
        <end position="73"/>
    </location>
</feature>
<sequence>MELAPTEATPLAGVGPRHGWPALPWRRGWPAQGQRTRETSHPTPVPSSGCQRQPRSPPRKDGPAQNSPSYTVSPSLAMDDEYFTHKGVLFPCSIYSPETLSSVENEFQVQDNDVFNVTYPKSGTNWMLEILSLIRCEGDPGWVRSVPNWDRAPWVETNHGLEAALKYPPPRLLSSHLPIQLFPKSLQRSQAKVRIIYTLRCPKDLLVSYYHYSQVTKFFKTPGSLDSFLEDFLSGNGEYQLGMGDPGRSPPIRNIQFVHPQAMLSSPLSSTTPNLQLPSPKQPWNNQGPAKQPHL</sequence>